<comment type="similarity">
    <text evidence="1 9">Belongs to the RNase T2 family.</text>
</comment>
<keyword evidence="4" id="KW-0255">Endonuclease</keyword>
<feature type="signal peptide" evidence="10">
    <location>
        <begin position="1"/>
        <end position="29"/>
    </location>
</feature>
<feature type="active site" evidence="8">
    <location>
        <position position="139"/>
    </location>
</feature>
<keyword evidence="6" id="KW-1015">Disulfide bond</keyword>
<dbReference type="GO" id="GO:0005576">
    <property type="term" value="C:extracellular region"/>
    <property type="evidence" value="ECO:0007669"/>
    <property type="project" value="TreeGrafter"/>
</dbReference>
<dbReference type="InterPro" id="IPR033697">
    <property type="entry name" value="Ribonuclease_T2_eukaryotic"/>
</dbReference>
<dbReference type="PROSITE" id="PS00530">
    <property type="entry name" value="RNASE_T2_1"/>
    <property type="match status" value="1"/>
</dbReference>
<evidence type="ECO:0000256" key="4">
    <source>
        <dbReference type="ARBA" id="ARBA00022759"/>
    </source>
</evidence>
<keyword evidence="11" id="KW-1185">Reference proteome</keyword>
<dbReference type="InterPro" id="IPR001568">
    <property type="entry name" value="RNase_T2-like"/>
</dbReference>
<accession>A0AB40B785</accession>
<dbReference type="FunFam" id="3.90.730.10:FF:000007">
    <property type="entry name" value="Ribonuclease T2"/>
    <property type="match status" value="1"/>
</dbReference>
<dbReference type="GO" id="GO:0003723">
    <property type="term" value="F:RNA binding"/>
    <property type="evidence" value="ECO:0007669"/>
    <property type="project" value="InterPro"/>
</dbReference>
<sequence>MAMAAAGTPLLSLFFFLISASLLLPGLQGSADRGVLGLSQREFDYLALALQWPGTYCQSTHYCCPSNGCCRPYALTQFTIHGLWPDYDDGTWPACCSSSEFDVKKISSLIPTLEKYWPSLSCSSASLCHGGKGLFWGHEYEKHGTCSYPVIQDEYSYFSKALDLYFKYNITDILSRAGFLATNSETYFVKDIVAALEKAIGTSPQLVCKRGSLQELRICFYKDFTPRDCGILSSVLHSSSLARSSCPKAD</sequence>
<dbReference type="Proteomes" id="UP001515500">
    <property type="component" value="Chromosome 4"/>
</dbReference>
<reference evidence="12" key="1">
    <citation type="submission" date="2025-08" db="UniProtKB">
        <authorList>
            <consortium name="RefSeq"/>
        </authorList>
    </citation>
    <scope>IDENTIFICATION</scope>
</reference>
<dbReference type="SUPFAM" id="SSF55895">
    <property type="entry name" value="Ribonuclease Rh-like"/>
    <property type="match status" value="1"/>
</dbReference>
<dbReference type="InterPro" id="IPR033130">
    <property type="entry name" value="RNase_T2_His_AS_2"/>
</dbReference>
<feature type="active site" evidence="8">
    <location>
        <position position="81"/>
    </location>
</feature>
<keyword evidence="5" id="KW-0378">Hydrolase</keyword>
<dbReference type="PANTHER" id="PTHR11240">
    <property type="entry name" value="RIBONUCLEASE T2"/>
    <property type="match status" value="1"/>
</dbReference>
<dbReference type="InterPro" id="IPR036430">
    <property type="entry name" value="RNase_T2-like_sf"/>
</dbReference>
<proteinExistence type="inferred from homology"/>
<evidence type="ECO:0000313" key="11">
    <source>
        <dbReference type="Proteomes" id="UP001515500"/>
    </source>
</evidence>
<evidence type="ECO:0000256" key="8">
    <source>
        <dbReference type="PIRSR" id="PIRSR633697-1"/>
    </source>
</evidence>
<name>A0AB40B785_DIOCR</name>
<feature type="active site" evidence="8">
    <location>
        <position position="143"/>
    </location>
</feature>
<dbReference type="PANTHER" id="PTHR11240:SF22">
    <property type="entry name" value="RIBONUCLEASE T2"/>
    <property type="match status" value="1"/>
</dbReference>
<dbReference type="Gene3D" id="3.90.730.10">
    <property type="entry name" value="Ribonuclease T2-like"/>
    <property type="match status" value="1"/>
</dbReference>
<dbReference type="CDD" id="cd01061">
    <property type="entry name" value="RNase_T2_euk"/>
    <property type="match status" value="1"/>
</dbReference>
<dbReference type="Pfam" id="PF00445">
    <property type="entry name" value="Ribonuclease_T2"/>
    <property type="match status" value="1"/>
</dbReference>
<dbReference type="InterPro" id="IPR018188">
    <property type="entry name" value="RNase_T2_His_AS_1"/>
</dbReference>
<evidence type="ECO:0000256" key="3">
    <source>
        <dbReference type="ARBA" id="ARBA00022729"/>
    </source>
</evidence>
<dbReference type="GO" id="GO:0006401">
    <property type="term" value="P:RNA catabolic process"/>
    <property type="evidence" value="ECO:0007669"/>
    <property type="project" value="TreeGrafter"/>
</dbReference>
<gene>
    <name evidence="12" type="primary">LOC120259538</name>
</gene>
<dbReference type="GO" id="GO:0033897">
    <property type="term" value="F:ribonuclease T2 activity"/>
    <property type="evidence" value="ECO:0007669"/>
    <property type="project" value="InterPro"/>
</dbReference>
<evidence type="ECO:0000256" key="10">
    <source>
        <dbReference type="SAM" id="SignalP"/>
    </source>
</evidence>
<organism evidence="11 12">
    <name type="scientific">Dioscorea cayennensis subsp. rotundata</name>
    <name type="common">White Guinea yam</name>
    <name type="synonym">Dioscorea rotundata</name>
    <dbReference type="NCBI Taxonomy" id="55577"/>
    <lineage>
        <taxon>Eukaryota</taxon>
        <taxon>Viridiplantae</taxon>
        <taxon>Streptophyta</taxon>
        <taxon>Embryophyta</taxon>
        <taxon>Tracheophyta</taxon>
        <taxon>Spermatophyta</taxon>
        <taxon>Magnoliopsida</taxon>
        <taxon>Liliopsida</taxon>
        <taxon>Dioscoreales</taxon>
        <taxon>Dioscoreaceae</taxon>
        <taxon>Dioscorea</taxon>
    </lineage>
</organism>
<evidence type="ECO:0000313" key="12">
    <source>
        <dbReference type="RefSeq" id="XP_039123094.1"/>
    </source>
</evidence>
<keyword evidence="2" id="KW-0540">Nuclease</keyword>
<dbReference type="RefSeq" id="XP_039123094.1">
    <property type="nucleotide sequence ID" value="XM_039267160.1"/>
</dbReference>
<evidence type="ECO:0000256" key="9">
    <source>
        <dbReference type="RuleBase" id="RU004328"/>
    </source>
</evidence>
<dbReference type="GO" id="GO:0016787">
    <property type="term" value="F:hydrolase activity"/>
    <property type="evidence" value="ECO:0007669"/>
    <property type="project" value="UniProtKB-KW"/>
</dbReference>
<evidence type="ECO:0000256" key="7">
    <source>
        <dbReference type="ARBA" id="ARBA00023239"/>
    </source>
</evidence>
<keyword evidence="7" id="KW-0456">Lyase</keyword>
<keyword evidence="3 10" id="KW-0732">Signal</keyword>
<protein>
    <submittedName>
        <fullName evidence="12">Ribonuclease 2</fullName>
    </submittedName>
</protein>
<feature type="chain" id="PRO_5044282918" evidence="10">
    <location>
        <begin position="30"/>
        <end position="250"/>
    </location>
</feature>
<evidence type="ECO:0000256" key="2">
    <source>
        <dbReference type="ARBA" id="ARBA00022722"/>
    </source>
</evidence>
<evidence type="ECO:0000256" key="1">
    <source>
        <dbReference type="ARBA" id="ARBA00007469"/>
    </source>
</evidence>
<dbReference type="PROSITE" id="PS00531">
    <property type="entry name" value="RNASE_T2_2"/>
    <property type="match status" value="1"/>
</dbReference>
<evidence type="ECO:0000256" key="5">
    <source>
        <dbReference type="ARBA" id="ARBA00022801"/>
    </source>
</evidence>
<dbReference type="AlphaFoldDB" id="A0AB40B785"/>
<evidence type="ECO:0000256" key="6">
    <source>
        <dbReference type="ARBA" id="ARBA00023157"/>
    </source>
</evidence>
<dbReference type="GeneID" id="120259538"/>